<gene>
    <name evidence="2" type="ORF">COY20_01490</name>
</gene>
<name>A0A2M7TTK6_9BACT</name>
<protein>
    <recommendedName>
        <fullName evidence="1">Methyltransferase type 11 domain-containing protein</fullName>
    </recommendedName>
</protein>
<comment type="caution">
    <text evidence="2">The sequence shown here is derived from an EMBL/GenBank/DDBJ whole genome shotgun (WGS) entry which is preliminary data.</text>
</comment>
<accession>A0A2M7TTK6</accession>
<dbReference type="Pfam" id="PF08241">
    <property type="entry name" value="Methyltransf_11"/>
    <property type="match status" value="1"/>
</dbReference>
<dbReference type="EMBL" id="PFNX01000033">
    <property type="protein sequence ID" value="PIZ59901.1"/>
    <property type="molecule type" value="Genomic_DNA"/>
</dbReference>
<dbReference type="InterPro" id="IPR029063">
    <property type="entry name" value="SAM-dependent_MTases_sf"/>
</dbReference>
<dbReference type="SUPFAM" id="SSF53335">
    <property type="entry name" value="S-adenosyl-L-methionine-dependent methyltransferases"/>
    <property type="match status" value="1"/>
</dbReference>
<dbReference type="AlphaFoldDB" id="A0A2M7TTK6"/>
<feature type="non-terminal residue" evidence="2">
    <location>
        <position position="1"/>
    </location>
</feature>
<proteinExistence type="predicted"/>
<feature type="domain" description="Methyltransferase type 11" evidence="1">
    <location>
        <begin position="2"/>
        <end position="44"/>
    </location>
</feature>
<reference evidence="3" key="1">
    <citation type="submission" date="2017-09" db="EMBL/GenBank/DDBJ databases">
        <title>Depth-based differentiation of microbial function through sediment-hosted aquifers and enrichment of novel symbionts in the deep terrestrial subsurface.</title>
        <authorList>
            <person name="Probst A.J."/>
            <person name="Ladd B."/>
            <person name="Jarett J.K."/>
            <person name="Geller-Mcgrath D.E."/>
            <person name="Sieber C.M.K."/>
            <person name="Emerson J.B."/>
            <person name="Anantharaman K."/>
            <person name="Thomas B.C."/>
            <person name="Malmstrom R."/>
            <person name="Stieglmeier M."/>
            <person name="Klingl A."/>
            <person name="Woyke T."/>
            <person name="Ryan C.M."/>
            <person name="Banfield J.F."/>
        </authorList>
    </citation>
    <scope>NUCLEOTIDE SEQUENCE [LARGE SCALE GENOMIC DNA]</scope>
</reference>
<evidence type="ECO:0000313" key="3">
    <source>
        <dbReference type="Proteomes" id="UP000229336"/>
    </source>
</evidence>
<dbReference type="GO" id="GO:0008757">
    <property type="term" value="F:S-adenosylmethionine-dependent methyltransferase activity"/>
    <property type="evidence" value="ECO:0007669"/>
    <property type="project" value="InterPro"/>
</dbReference>
<sequence length="144" mass="17359">KELPFMDNKVSYIYCSNVLEHLQPRETIKVVTECHRVLKKGGKLRVVIPDLDILIKKYKDPDTFNNEYWGYEKKKYRSFKEKVMERFIRPHQWMFNKKSFRNILVEAGFDKIMFYGIGKGKCPDLDRLDLKIHEELCFYVEAEK</sequence>
<dbReference type="InterPro" id="IPR013216">
    <property type="entry name" value="Methyltransf_11"/>
</dbReference>
<dbReference type="Proteomes" id="UP000229336">
    <property type="component" value="Unassembled WGS sequence"/>
</dbReference>
<dbReference type="Gene3D" id="3.40.50.150">
    <property type="entry name" value="Vaccinia Virus protein VP39"/>
    <property type="match status" value="1"/>
</dbReference>
<evidence type="ECO:0000313" key="2">
    <source>
        <dbReference type="EMBL" id="PIZ59901.1"/>
    </source>
</evidence>
<evidence type="ECO:0000259" key="1">
    <source>
        <dbReference type="Pfam" id="PF08241"/>
    </source>
</evidence>
<organism evidence="2 3">
    <name type="scientific">Candidatus Shapirobacteria bacterium CG_4_10_14_0_2_um_filter_40_12</name>
    <dbReference type="NCBI Taxonomy" id="1974871"/>
    <lineage>
        <taxon>Bacteria</taxon>
        <taxon>Candidatus Shapironibacteriota</taxon>
    </lineage>
</organism>